<evidence type="ECO:0000313" key="2">
    <source>
        <dbReference type="Proteomes" id="UP000006873"/>
    </source>
</evidence>
<proteinExistence type="predicted"/>
<reference evidence="1 2" key="2">
    <citation type="journal article" date="2011" name="J. Bacteriol.">
        <title>Complete genome sequence of a carbon monoxide-utilizing acetogen, Eubacterium limosum KIST612.</title>
        <authorList>
            <person name="Roh H."/>
            <person name="Ko H.J."/>
            <person name="Kim D."/>
            <person name="Choi D.G."/>
            <person name="Park S."/>
            <person name="Kim S."/>
            <person name="Chang I.S."/>
            <person name="Choi I.G."/>
        </authorList>
    </citation>
    <scope>NUCLEOTIDE SEQUENCE [LARGE SCALE GENOMIC DNA]</scope>
    <source>
        <strain evidence="1 2">KIST612</strain>
    </source>
</reference>
<dbReference type="EMBL" id="CP002273">
    <property type="protein sequence ID" value="ADO36200.1"/>
    <property type="molecule type" value="Genomic_DNA"/>
</dbReference>
<evidence type="ECO:0000313" key="1">
    <source>
        <dbReference type="EMBL" id="ADO36200.1"/>
    </source>
</evidence>
<dbReference type="HOGENOM" id="CLU_3233743_0_0_9"/>
<protein>
    <submittedName>
        <fullName evidence="1">Uncharacterized protein</fullName>
    </submittedName>
</protein>
<keyword evidence="2" id="KW-1185">Reference proteome</keyword>
<name>E3GKV8_9FIRM</name>
<dbReference type="KEGG" id="elm:ELI_1212"/>
<reference key="1">
    <citation type="submission" date="2010-09" db="EMBL/GenBank/DDBJ databases">
        <authorList>
            <person name="Roh H."/>
            <person name="Ko H.-J."/>
            <person name="Kim D."/>
            <person name="Choi D.G."/>
            <person name="Park S."/>
            <person name="Kim S."/>
            <person name="Kim K.H."/>
            <person name="Chang I.S."/>
            <person name="Choi I.-G."/>
        </authorList>
    </citation>
    <scope>NUCLEOTIDE SEQUENCE</scope>
    <source>
        <strain>KIST612</strain>
    </source>
</reference>
<sequence length="43" mass="5243">MLSIVRRIDDKRAHCVYFLLANYNGIEDYSFIYLIFIIKEEEK</sequence>
<organism evidence="1 2">
    <name type="scientific">Eubacterium callanderi</name>
    <dbReference type="NCBI Taxonomy" id="53442"/>
    <lineage>
        <taxon>Bacteria</taxon>
        <taxon>Bacillati</taxon>
        <taxon>Bacillota</taxon>
        <taxon>Clostridia</taxon>
        <taxon>Eubacteriales</taxon>
        <taxon>Eubacteriaceae</taxon>
        <taxon>Eubacterium</taxon>
    </lineage>
</organism>
<accession>E3GKV8</accession>
<dbReference type="Proteomes" id="UP000006873">
    <property type="component" value="Chromosome"/>
</dbReference>
<gene>
    <name evidence="1" type="ordered locus">ELI_1212</name>
</gene>
<dbReference type="AlphaFoldDB" id="E3GKV8"/>